<keyword evidence="2" id="KW-1185">Reference proteome</keyword>
<evidence type="ECO:0000313" key="2">
    <source>
        <dbReference type="Proteomes" id="UP000319817"/>
    </source>
</evidence>
<keyword evidence="1" id="KW-0378">Hydrolase</keyword>
<dbReference type="NCBIfam" id="TIGR01509">
    <property type="entry name" value="HAD-SF-IA-v3"/>
    <property type="match status" value="1"/>
</dbReference>
<dbReference type="InterPro" id="IPR023214">
    <property type="entry name" value="HAD_sf"/>
</dbReference>
<dbReference type="OrthoDB" id="9797743at2"/>
<organism evidence="1 2">
    <name type="scientific">Stieleria marina</name>
    <dbReference type="NCBI Taxonomy" id="1930275"/>
    <lineage>
        <taxon>Bacteria</taxon>
        <taxon>Pseudomonadati</taxon>
        <taxon>Planctomycetota</taxon>
        <taxon>Planctomycetia</taxon>
        <taxon>Pirellulales</taxon>
        <taxon>Pirellulaceae</taxon>
        <taxon>Stieleria</taxon>
    </lineage>
</organism>
<dbReference type="SFLD" id="SFLDG01129">
    <property type="entry name" value="C1.5:_HAD__Beta-PGM__Phosphata"/>
    <property type="match status" value="1"/>
</dbReference>
<dbReference type="InterPro" id="IPR023198">
    <property type="entry name" value="PGP-like_dom2"/>
</dbReference>
<reference evidence="1 2" key="1">
    <citation type="submission" date="2019-02" db="EMBL/GenBank/DDBJ databases">
        <title>Deep-cultivation of Planctomycetes and their phenomic and genomic characterization uncovers novel biology.</title>
        <authorList>
            <person name="Wiegand S."/>
            <person name="Jogler M."/>
            <person name="Boedeker C."/>
            <person name="Pinto D."/>
            <person name="Vollmers J."/>
            <person name="Rivas-Marin E."/>
            <person name="Kohn T."/>
            <person name="Peeters S.H."/>
            <person name="Heuer A."/>
            <person name="Rast P."/>
            <person name="Oberbeckmann S."/>
            <person name="Bunk B."/>
            <person name="Jeske O."/>
            <person name="Meyerdierks A."/>
            <person name="Storesund J.E."/>
            <person name="Kallscheuer N."/>
            <person name="Luecker S."/>
            <person name="Lage O.M."/>
            <person name="Pohl T."/>
            <person name="Merkel B.J."/>
            <person name="Hornburger P."/>
            <person name="Mueller R.-W."/>
            <person name="Bruemmer F."/>
            <person name="Labrenz M."/>
            <person name="Spormann A.M."/>
            <person name="Op den Camp H."/>
            <person name="Overmann J."/>
            <person name="Amann R."/>
            <person name="Jetten M.S.M."/>
            <person name="Mascher T."/>
            <person name="Medema M.H."/>
            <person name="Devos D.P."/>
            <person name="Kaster A.-K."/>
            <person name="Ovreas L."/>
            <person name="Rohde M."/>
            <person name="Galperin M.Y."/>
            <person name="Jogler C."/>
        </authorList>
    </citation>
    <scope>NUCLEOTIDE SEQUENCE [LARGE SCALE GENOMIC DNA]</scope>
    <source>
        <strain evidence="1 2">K23_9</strain>
    </source>
</reference>
<dbReference type="AlphaFoldDB" id="A0A517NS29"/>
<dbReference type="Proteomes" id="UP000319817">
    <property type="component" value="Chromosome"/>
</dbReference>
<dbReference type="InterPro" id="IPR006439">
    <property type="entry name" value="HAD-SF_hydro_IA"/>
</dbReference>
<protein>
    <submittedName>
        <fullName evidence="1">Phosphorylated carbohydrates phosphatase</fullName>
        <ecNumber evidence="1">3.1.3.-</ecNumber>
    </submittedName>
</protein>
<name>A0A517NS29_9BACT</name>
<dbReference type="SFLD" id="SFLDS00003">
    <property type="entry name" value="Haloacid_Dehalogenase"/>
    <property type="match status" value="1"/>
</dbReference>
<dbReference type="Gene3D" id="3.40.50.1000">
    <property type="entry name" value="HAD superfamily/HAD-like"/>
    <property type="match status" value="1"/>
</dbReference>
<evidence type="ECO:0000313" key="1">
    <source>
        <dbReference type="EMBL" id="QDT09930.1"/>
    </source>
</evidence>
<dbReference type="SUPFAM" id="SSF56784">
    <property type="entry name" value="HAD-like"/>
    <property type="match status" value="1"/>
</dbReference>
<dbReference type="Gene3D" id="1.10.150.240">
    <property type="entry name" value="Putative phosphatase, domain 2"/>
    <property type="match status" value="1"/>
</dbReference>
<gene>
    <name evidence="1" type="ORF">K239x_18830</name>
</gene>
<dbReference type="GO" id="GO:0016787">
    <property type="term" value="F:hydrolase activity"/>
    <property type="evidence" value="ECO:0007669"/>
    <property type="project" value="UniProtKB-KW"/>
</dbReference>
<dbReference type="PANTHER" id="PTHR18901">
    <property type="entry name" value="2-DEOXYGLUCOSE-6-PHOSPHATE PHOSPHATASE 2"/>
    <property type="match status" value="1"/>
</dbReference>
<dbReference type="EC" id="3.1.3.-" evidence="1"/>
<dbReference type="PANTHER" id="PTHR18901:SF38">
    <property type="entry name" value="PSEUDOURIDINE-5'-PHOSPHATASE"/>
    <property type="match status" value="1"/>
</dbReference>
<accession>A0A517NS29</accession>
<proteinExistence type="predicted"/>
<dbReference type="InterPro" id="IPR041492">
    <property type="entry name" value="HAD_2"/>
</dbReference>
<dbReference type="InterPro" id="IPR036412">
    <property type="entry name" value="HAD-like_sf"/>
</dbReference>
<sequence length="239" mass="26141">MCGSDAGNLSDSLSSHGLSKDRRKTILGVALDMDGLLFDTEKLYWQVGDTVLQRRGFRFSAELQQRMMGRVGVSAMAQMIEMHSLKDSAEDLLAESDQIYSELLGETPDSMPGLELWIDYLDQIEMPFGLATSSRRKFVDRIFESVPWREALQFVLTGDDVVNGKPDPEMYLKAAEKLGIAPEAMMVLEDSGNGCAAAVAAGAQTVAIPSEHTKSQDFSGAILVAESLADPMLWSLLRA</sequence>
<dbReference type="Pfam" id="PF13419">
    <property type="entry name" value="HAD_2"/>
    <property type="match status" value="1"/>
</dbReference>
<dbReference type="EMBL" id="CP036526">
    <property type="protein sequence ID" value="QDT09930.1"/>
    <property type="molecule type" value="Genomic_DNA"/>
</dbReference>